<feature type="compositionally biased region" description="Basic and acidic residues" evidence="1">
    <location>
        <begin position="21"/>
        <end position="41"/>
    </location>
</feature>
<accession>A0A4Q8BD95</accession>
<comment type="caution">
    <text evidence="2">The sequence shown here is derived from an EMBL/GenBank/DDBJ whole genome shotgun (WGS) entry which is preliminary data.</text>
</comment>
<name>A0A4Q8BD95_9ACTN</name>
<evidence type="ECO:0000313" key="2">
    <source>
        <dbReference type="EMBL" id="RZU75857.1"/>
    </source>
</evidence>
<feature type="region of interest" description="Disordered" evidence="1">
    <location>
        <begin position="16"/>
        <end position="43"/>
    </location>
</feature>
<dbReference type="AlphaFoldDB" id="A0A4Q8BD95"/>
<evidence type="ECO:0000313" key="3">
    <source>
        <dbReference type="Proteomes" id="UP000294114"/>
    </source>
</evidence>
<evidence type="ECO:0000256" key="1">
    <source>
        <dbReference type="SAM" id="MobiDB-lite"/>
    </source>
</evidence>
<dbReference type="EMBL" id="SHLD01000001">
    <property type="protein sequence ID" value="RZU75857.1"/>
    <property type="molecule type" value="Genomic_DNA"/>
</dbReference>
<gene>
    <name evidence="2" type="ORF">EV384_4427</name>
</gene>
<organism evidence="2 3">
    <name type="scientific">Micromonospora kangleipakensis</name>
    <dbReference type="NCBI Taxonomy" id="1077942"/>
    <lineage>
        <taxon>Bacteria</taxon>
        <taxon>Bacillati</taxon>
        <taxon>Actinomycetota</taxon>
        <taxon>Actinomycetes</taxon>
        <taxon>Micromonosporales</taxon>
        <taxon>Micromonosporaceae</taxon>
        <taxon>Micromonospora</taxon>
    </lineage>
</organism>
<sequence>MIGVITAAGTGPALLRARAGHPAEAERRNAERYQSPEREETVMWNPPTPAEQELWNAVVAGVRAVDRADRKGFENAIDRLSRLPHPWAHQVLKDTAGLLADELDPDGPDPWPLLAAHVDRSAHWLPQVNRGLLAALLPGGHRPPAADVPGGEPENTRCRLLLIAHMAKAARVGVGAFLDVALASNGRGAGRSLSGSVPHCRTGR</sequence>
<reference evidence="2 3" key="1">
    <citation type="submission" date="2019-02" db="EMBL/GenBank/DDBJ databases">
        <title>Sequencing the genomes of 1000 actinobacteria strains.</title>
        <authorList>
            <person name="Klenk H.-P."/>
        </authorList>
    </citation>
    <scope>NUCLEOTIDE SEQUENCE [LARGE SCALE GENOMIC DNA]</scope>
    <source>
        <strain evidence="2 3">DSM 45612</strain>
    </source>
</reference>
<keyword evidence="3" id="KW-1185">Reference proteome</keyword>
<dbReference type="Proteomes" id="UP000294114">
    <property type="component" value="Unassembled WGS sequence"/>
</dbReference>
<proteinExistence type="predicted"/>
<protein>
    <submittedName>
        <fullName evidence="2">Uncharacterized protein</fullName>
    </submittedName>
</protein>